<keyword evidence="1" id="KW-0812">Transmembrane</keyword>
<keyword evidence="1" id="KW-0472">Membrane</keyword>
<dbReference type="KEGG" id="ggr:HKW67_02000"/>
<feature type="transmembrane region" description="Helical" evidence="1">
    <location>
        <begin position="20"/>
        <end position="41"/>
    </location>
</feature>
<keyword evidence="3" id="KW-1185">Reference proteome</keyword>
<proteinExistence type="predicted"/>
<gene>
    <name evidence="2" type="ORF">HKW67_02000</name>
</gene>
<reference evidence="2 3" key="1">
    <citation type="submission" date="2020-05" db="EMBL/GenBank/DDBJ databases">
        <title>Complete genome sequence of Gemmatimonas greenlandica TET16.</title>
        <authorList>
            <person name="Zeng Y."/>
        </authorList>
    </citation>
    <scope>NUCLEOTIDE SEQUENCE [LARGE SCALE GENOMIC DNA]</scope>
    <source>
        <strain evidence="2 3">TET16</strain>
    </source>
</reference>
<sequence>MADEPRNPTPGSTPPGEQSPWALAGLGMQFFASILLFVYAGSWLDRRFDTSPLFLLGGLFGGGGGAFYASYRRLTKPTGSRSTDDTDSLPKP</sequence>
<evidence type="ECO:0000313" key="2">
    <source>
        <dbReference type="EMBL" id="QJR34379.1"/>
    </source>
</evidence>
<feature type="transmembrane region" description="Helical" evidence="1">
    <location>
        <begin position="53"/>
        <end position="71"/>
    </location>
</feature>
<keyword evidence="1" id="KW-1133">Transmembrane helix</keyword>
<evidence type="ECO:0000313" key="3">
    <source>
        <dbReference type="Proteomes" id="UP000500938"/>
    </source>
</evidence>
<dbReference type="InterPro" id="IPR032820">
    <property type="entry name" value="ATPase_put"/>
</dbReference>
<dbReference type="Proteomes" id="UP000500938">
    <property type="component" value="Chromosome"/>
</dbReference>
<dbReference type="EMBL" id="CP053085">
    <property type="protein sequence ID" value="QJR34379.1"/>
    <property type="molecule type" value="Genomic_DNA"/>
</dbReference>
<dbReference type="AlphaFoldDB" id="A0A6M4IKI5"/>
<organism evidence="2 3">
    <name type="scientific">Gemmatimonas groenlandica</name>
    <dbReference type="NCBI Taxonomy" id="2732249"/>
    <lineage>
        <taxon>Bacteria</taxon>
        <taxon>Pseudomonadati</taxon>
        <taxon>Gemmatimonadota</taxon>
        <taxon>Gemmatimonadia</taxon>
        <taxon>Gemmatimonadales</taxon>
        <taxon>Gemmatimonadaceae</taxon>
        <taxon>Gemmatimonas</taxon>
    </lineage>
</organism>
<accession>A0A6M4IKI5</accession>
<evidence type="ECO:0000256" key="1">
    <source>
        <dbReference type="SAM" id="Phobius"/>
    </source>
</evidence>
<name>A0A6M4IKI5_9BACT</name>
<dbReference type="Pfam" id="PF09527">
    <property type="entry name" value="ATPase_gene1"/>
    <property type="match status" value="1"/>
</dbReference>
<protein>
    <submittedName>
        <fullName evidence="2">AtpZ/AtpI family protein</fullName>
    </submittedName>
</protein>